<feature type="transmembrane region" description="Helical" evidence="6">
    <location>
        <begin position="147"/>
        <end position="166"/>
    </location>
</feature>
<keyword evidence="4 6" id="KW-1133">Transmembrane helix</keyword>
<sequence length="215" mass="24809">MNVRESEDIGLSFGNDDNEVKKTKFKHPYASFFHLFFRTSALIFYFIFNFITSSFITGFVVIVLLLSIDFWVVKNVTGRLLVGLRWWNYIDEDGNSQWIFEARKKKKGELSKTIPTESRLFWLGLLIFPIFWAFLLIVALASLKLQSILIVLVAIILTSANLIGYVKCKKDAGKDMKSMAGSFLGRQILNQVWYGDQCIVWSNAELNYEKSLDFN</sequence>
<reference evidence="7" key="1">
    <citation type="journal article" date="2013" name="Genome Biol. Evol.">
        <title>Punctuated emergences of genetic and phenotypic innovations in eumetazoan, bilaterian, euteleostome, and hominidae ancestors.</title>
        <authorList>
            <person name="Wenger Y."/>
            <person name="Galliot B."/>
        </authorList>
    </citation>
    <scope>NUCLEOTIDE SEQUENCE</scope>
    <source>
        <tissue evidence="7">Whole animals</tissue>
    </source>
</reference>
<evidence type="ECO:0000256" key="1">
    <source>
        <dbReference type="ARBA" id="ARBA00004141"/>
    </source>
</evidence>
<keyword evidence="3 6" id="KW-0812">Transmembrane</keyword>
<dbReference type="EMBL" id="HAAD01000692">
    <property type="protein sequence ID" value="CDG66924.1"/>
    <property type="molecule type" value="mRNA"/>
</dbReference>
<protein>
    <recommendedName>
        <fullName evidence="6">Golgi apparatus membrane protein TVP23 homolog</fullName>
    </recommendedName>
</protein>
<evidence type="ECO:0000256" key="2">
    <source>
        <dbReference type="ARBA" id="ARBA00005467"/>
    </source>
</evidence>
<evidence type="ECO:0000256" key="4">
    <source>
        <dbReference type="ARBA" id="ARBA00022989"/>
    </source>
</evidence>
<comment type="subcellular location">
    <subcellularLocation>
        <location evidence="1 6">Membrane</location>
        <topology evidence="1 6">Multi-pass membrane protein</topology>
    </subcellularLocation>
</comment>
<feature type="transmembrane region" description="Helical" evidence="6">
    <location>
        <begin position="54"/>
        <end position="73"/>
    </location>
</feature>
<name>T2M483_HYDVU</name>
<keyword evidence="5 6" id="KW-0472">Membrane</keyword>
<dbReference type="PANTHER" id="PTHR13019:SF25">
    <property type="entry name" value="GOLGI APPARATUS MEMBRANE PROTEIN TVP23 HOMOLOG"/>
    <property type="match status" value="1"/>
</dbReference>
<evidence type="ECO:0000313" key="7">
    <source>
        <dbReference type="EMBL" id="CDG66924.1"/>
    </source>
</evidence>
<proteinExistence type="evidence at transcript level"/>
<dbReference type="GO" id="GO:0016192">
    <property type="term" value="P:vesicle-mediated transport"/>
    <property type="evidence" value="ECO:0007669"/>
    <property type="project" value="TreeGrafter"/>
</dbReference>
<dbReference type="GO" id="GO:0000139">
    <property type="term" value="C:Golgi membrane"/>
    <property type="evidence" value="ECO:0007669"/>
    <property type="project" value="TreeGrafter"/>
</dbReference>
<organism evidence="7">
    <name type="scientific">Hydra vulgaris</name>
    <name type="common">Hydra</name>
    <name type="synonym">Hydra attenuata</name>
    <dbReference type="NCBI Taxonomy" id="6087"/>
    <lineage>
        <taxon>Eukaryota</taxon>
        <taxon>Metazoa</taxon>
        <taxon>Cnidaria</taxon>
        <taxon>Hydrozoa</taxon>
        <taxon>Hydroidolina</taxon>
        <taxon>Anthoathecata</taxon>
        <taxon>Aplanulata</taxon>
        <taxon>Hydridae</taxon>
        <taxon>Hydra</taxon>
    </lineage>
</organism>
<dbReference type="InterPro" id="IPR008564">
    <property type="entry name" value="TVP23-like"/>
</dbReference>
<comment type="similarity">
    <text evidence="2 6">Belongs to the TVP23 family.</text>
</comment>
<evidence type="ECO:0000256" key="6">
    <source>
        <dbReference type="RuleBase" id="RU361206"/>
    </source>
</evidence>
<feature type="transmembrane region" description="Helical" evidence="6">
    <location>
        <begin position="120"/>
        <end position="141"/>
    </location>
</feature>
<evidence type="ECO:0000256" key="5">
    <source>
        <dbReference type="ARBA" id="ARBA00023136"/>
    </source>
</evidence>
<dbReference type="Pfam" id="PF05832">
    <property type="entry name" value="DUF846"/>
    <property type="match status" value="1"/>
</dbReference>
<gene>
    <name evidence="7" type="primary">FAM18B1</name>
</gene>
<dbReference type="AlphaFoldDB" id="T2M483"/>
<dbReference type="OrthoDB" id="2151161at2759"/>
<evidence type="ECO:0000256" key="3">
    <source>
        <dbReference type="ARBA" id="ARBA00022692"/>
    </source>
</evidence>
<dbReference type="PANTHER" id="PTHR13019">
    <property type="entry name" value="GOLGI APPARATUS MEMBRANE PROTEIN TVP23"/>
    <property type="match status" value="1"/>
</dbReference>
<dbReference type="GO" id="GO:0009306">
    <property type="term" value="P:protein secretion"/>
    <property type="evidence" value="ECO:0007669"/>
    <property type="project" value="TreeGrafter"/>
</dbReference>
<accession>T2M483</accession>